<organism evidence="2 3">
    <name type="scientific">Trichomonas vaginalis (strain ATCC PRA-98 / G3)</name>
    <dbReference type="NCBI Taxonomy" id="412133"/>
    <lineage>
        <taxon>Eukaryota</taxon>
        <taxon>Metamonada</taxon>
        <taxon>Parabasalia</taxon>
        <taxon>Trichomonadida</taxon>
        <taxon>Trichomonadidae</taxon>
        <taxon>Trichomonas</taxon>
    </lineage>
</organism>
<dbReference type="AlphaFoldDB" id="A2G8D8"/>
<accession>A2G8D8</accession>
<feature type="transmembrane region" description="Helical" evidence="1">
    <location>
        <begin position="39"/>
        <end position="61"/>
    </location>
</feature>
<evidence type="ECO:0000313" key="2">
    <source>
        <dbReference type="EMBL" id="EAX86582.1"/>
    </source>
</evidence>
<sequence>MSLIIGQPSPCFQKENSGVLASTPCFPSPKFASFNLACLYIVSLASVSKSVFAPIFASLNFIAGIHFVISGDLSVGQVVGTFCMSYIAHFYSQRIPFWFLHVENIIFPILYTIIFIVEKDIFFHDTIALGRAITTLSLWIADCYMLGRYHFTRAGFVSVGRPIDLEYEADSKSNAYFSILSSEEEEVFTLNLKKDLIDSFVATFLYLIGLVVRYAVIAKYEASSNDLI</sequence>
<dbReference type="Proteomes" id="UP000001542">
    <property type="component" value="Unassembled WGS sequence"/>
</dbReference>
<keyword evidence="3" id="KW-1185">Reference proteome</keyword>
<feature type="transmembrane region" description="Helical" evidence="1">
    <location>
        <begin position="196"/>
        <end position="216"/>
    </location>
</feature>
<feature type="transmembrane region" description="Helical" evidence="1">
    <location>
        <begin position="129"/>
        <end position="147"/>
    </location>
</feature>
<keyword evidence="1" id="KW-0812">Transmembrane</keyword>
<keyword evidence="1" id="KW-0472">Membrane</keyword>
<dbReference type="KEGG" id="tva:4744229"/>
<evidence type="ECO:0000313" key="3">
    <source>
        <dbReference type="Proteomes" id="UP000001542"/>
    </source>
</evidence>
<reference evidence="2" key="1">
    <citation type="submission" date="2006-10" db="EMBL/GenBank/DDBJ databases">
        <authorList>
            <person name="Amadeo P."/>
            <person name="Zhao Q."/>
            <person name="Wortman J."/>
            <person name="Fraser-Liggett C."/>
            <person name="Carlton J."/>
        </authorList>
    </citation>
    <scope>NUCLEOTIDE SEQUENCE</scope>
    <source>
        <strain evidence="2">G3</strain>
    </source>
</reference>
<dbReference type="EMBL" id="DS114617">
    <property type="protein sequence ID" value="EAX86582.1"/>
    <property type="molecule type" value="Genomic_DNA"/>
</dbReference>
<gene>
    <name evidence="2" type="ORF">TVAG_177590</name>
</gene>
<keyword evidence="1" id="KW-1133">Transmembrane helix</keyword>
<dbReference type="VEuPathDB" id="TrichDB:TVAGG3_0017360"/>
<dbReference type="RefSeq" id="XP_001299512.1">
    <property type="nucleotide sequence ID" value="XM_001299511.1"/>
</dbReference>
<evidence type="ECO:0000256" key="1">
    <source>
        <dbReference type="SAM" id="Phobius"/>
    </source>
</evidence>
<feature type="transmembrane region" description="Helical" evidence="1">
    <location>
        <begin position="97"/>
        <end position="117"/>
    </location>
</feature>
<name>A2G8D8_TRIV3</name>
<dbReference type="InParanoid" id="A2G8D8"/>
<protein>
    <submittedName>
        <fullName evidence="2">Uncharacterized protein</fullName>
    </submittedName>
</protein>
<dbReference type="VEuPathDB" id="TrichDB:TVAG_177590"/>
<proteinExistence type="predicted"/>
<reference evidence="2" key="2">
    <citation type="journal article" date="2007" name="Science">
        <title>Draft genome sequence of the sexually transmitted pathogen Trichomonas vaginalis.</title>
        <authorList>
            <person name="Carlton J.M."/>
            <person name="Hirt R.P."/>
            <person name="Silva J.C."/>
            <person name="Delcher A.L."/>
            <person name="Schatz M."/>
            <person name="Zhao Q."/>
            <person name="Wortman J.R."/>
            <person name="Bidwell S.L."/>
            <person name="Alsmark U.C.M."/>
            <person name="Besteiro S."/>
            <person name="Sicheritz-Ponten T."/>
            <person name="Noel C.J."/>
            <person name="Dacks J.B."/>
            <person name="Foster P.G."/>
            <person name="Simillion C."/>
            <person name="Van de Peer Y."/>
            <person name="Miranda-Saavedra D."/>
            <person name="Barton G.J."/>
            <person name="Westrop G.D."/>
            <person name="Mueller S."/>
            <person name="Dessi D."/>
            <person name="Fiori P.L."/>
            <person name="Ren Q."/>
            <person name="Paulsen I."/>
            <person name="Zhang H."/>
            <person name="Bastida-Corcuera F.D."/>
            <person name="Simoes-Barbosa A."/>
            <person name="Brown M.T."/>
            <person name="Hayes R.D."/>
            <person name="Mukherjee M."/>
            <person name="Okumura C.Y."/>
            <person name="Schneider R."/>
            <person name="Smith A.J."/>
            <person name="Vanacova S."/>
            <person name="Villalvazo M."/>
            <person name="Haas B.J."/>
            <person name="Pertea M."/>
            <person name="Feldblyum T.V."/>
            <person name="Utterback T.R."/>
            <person name="Shu C.L."/>
            <person name="Osoegawa K."/>
            <person name="de Jong P.J."/>
            <person name="Hrdy I."/>
            <person name="Horvathova L."/>
            <person name="Zubacova Z."/>
            <person name="Dolezal P."/>
            <person name="Malik S.B."/>
            <person name="Logsdon J.M. Jr."/>
            <person name="Henze K."/>
            <person name="Gupta A."/>
            <person name="Wang C.C."/>
            <person name="Dunne R.L."/>
            <person name="Upcroft J.A."/>
            <person name="Upcroft P."/>
            <person name="White O."/>
            <person name="Salzberg S.L."/>
            <person name="Tang P."/>
            <person name="Chiu C.-H."/>
            <person name="Lee Y.-S."/>
            <person name="Embley T.M."/>
            <person name="Coombs G.H."/>
            <person name="Mottram J.C."/>
            <person name="Tachezy J."/>
            <person name="Fraser-Liggett C.M."/>
            <person name="Johnson P.J."/>
        </authorList>
    </citation>
    <scope>NUCLEOTIDE SEQUENCE [LARGE SCALE GENOMIC DNA]</scope>
    <source>
        <strain evidence="2">G3</strain>
    </source>
</reference>
<dbReference type="OrthoDB" id="10499960at2759"/>